<keyword evidence="5" id="KW-0255">Endonuclease</keyword>
<dbReference type="CDD" id="cd01647">
    <property type="entry name" value="RT_LTR"/>
    <property type="match status" value="1"/>
</dbReference>
<dbReference type="InterPro" id="IPR043128">
    <property type="entry name" value="Rev_trsase/Diguanyl_cyclase"/>
</dbReference>
<sequence length="1617" mass="182302">MQDSPLAAPSRRLTRTHVSRADSERRRTSQNRRQDPICHIQQGVAGIILDYTTPFCTDIMNAPKEPKVKPPAIDAYDGTSDPDVHLLAYRHHMYVQGTTDATWCKYFPSTLKGVASKWFEKLPARTINTYAELEMLFSARFMAYKEEKKTSMHLGRIQQGKDESLRSYVRRFNLESGQIPDLPNGVAFDNFFRGLKKGSFKFDLVKKSVRTMADALDEAESFIHASEICSVPKESKGTETADHPQRKDKSDKKTSRPNGTWAIEKRGYQATQSQGLKRGSPYDKERFEYNTDLYTILLDVSDRYEIDRPFPMKSPVETRDNSLYCKFHCDVGHETKDCKSLRRALDGLAAKGFLKSYLSSSAGGSGKKFYKKSKSPSYRRDGNDTDPEIVAVISGGLAAGGPTMRGQKDYASRLGQVMLSGKAPMDHFPKVEICESDRGKIATPHDDPLIIELKVANLKVRRILVDTGSSSDIISTACLNRLEHDPKTIEKMHYPIIGFRGGIIHPQGIITLPLRVGGRHQSRNLNVQFLIVKDLTAYNIILGRPTLNQAKAVVVTHLMFMKYVCDKGQVGTIHGDQQLARDFYLTKLSPEAWGKTDEARTSSKRKLDEIEENAKKETFTIATAHMEARRPEPVGGHYEIILDEARPDRTVTVGVSPDDQLGAHLVTLLREFQDIFAFAVEEMPGIDPSIAVHKLNVDESLKPVRQKKRNHGEARNKAAAEEVQKLLEAGFIRPSQYPDWVANVVLVPKPNKSWRMCVDYTDLNKACPKDSFPLPKIDRLVDSTAGHALMSFMDAYSGFHQIPLWPDDQEKTSFVTEQGHYCYKVMPFGLKNGSATFQRLVNTVFSGQLGRNIEAYIDDMIVKSKQREEHLADLRETFETLRKYRMRLNPKKCVFGVTAGKFLGFLIDERGIEANPDKVQAVIDMTSPKSVKEVQRLTGCLAALGRFLSRAGDKCHYFFGTIKKKSRFEWTKAAKTAFVRLKEHLHTLPRLVSPLKGETLYVYLAISEWSLSAGLLTEKEGVQLPVYFVSHVLQNAELRYSPIEKFALALFMASKKLRPYFLAHKLVVYTDQPLKQPLTKLDAAGRMLKWAIELNAFDISYEPRKAIKGQAFADFIAEMTRPNFEKNVATRWTVYVDGSSTQNGCGAGIICQSPEGDKYEYAMRFNFQTSNNEAEYEALLAGIKMCKAAGAQEILAFSDSQLIVSQVNGDYEPRDPNMIKYMQAVHQEVEHLKSFEAKQIPRTENNQADALSKLASSASCDTPRHVFWEVKDKRSIEQELCASIVAVLDRSSTWMNPIIAYKMDGTLPDDSSLAAKIQKKSSWFEWWNGVLYKKSFSRPLLRCVTPEKGKEILDDLHQGLCSSHIGGRVLAEKALRTGYYWPTLREDALVMVQKCDKCQRFAHLIHRPARPLTPIMSPIPFAKWGMDLLGPYTAAPRGRRYVIVAVDYFTKWVEAEALKNIKTSDFETPKLKEWLADHGIHSCFASVGRPQANGQVEAFNKIISEGIKKKLDEAKGLWADELPNVLWSIRTTAKNSTGETPFLLAYGAEAVLPIEMCEPTLRVMLYDENANWEMMKLALDFLPEVRGNAALRQQLYKIRMTMVANGPNGVVVSLVTG</sequence>
<dbReference type="Gene3D" id="3.30.420.10">
    <property type="entry name" value="Ribonuclease H-like superfamily/Ribonuclease H"/>
    <property type="match status" value="2"/>
</dbReference>
<name>A0A9R0ISD5_SPIOL</name>
<dbReference type="PANTHER" id="PTHR48475:SF2">
    <property type="entry name" value="RIBONUCLEASE H"/>
    <property type="match status" value="1"/>
</dbReference>
<dbReference type="SUPFAM" id="SSF56672">
    <property type="entry name" value="DNA/RNA polymerases"/>
    <property type="match status" value="1"/>
</dbReference>
<feature type="region of interest" description="Disordered" evidence="9">
    <location>
        <begin position="1"/>
        <end position="35"/>
    </location>
</feature>
<accession>A0A9R0ISD5</accession>
<evidence type="ECO:0000256" key="5">
    <source>
        <dbReference type="ARBA" id="ARBA00022759"/>
    </source>
</evidence>
<dbReference type="PANTHER" id="PTHR48475">
    <property type="entry name" value="RIBONUCLEASE H"/>
    <property type="match status" value="1"/>
</dbReference>
<dbReference type="InterPro" id="IPR041373">
    <property type="entry name" value="RT_RNaseH"/>
</dbReference>
<dbReference type="Pfam" id="PF00078">
    <property type="entry name" value="RVT_1"/>
    <property type="match status" value="1"/>
</dbReference>
<keyword evidence="13" id="KW-1185">Reference proteome</keyword>
<evidence type="ECO:0000259" key="11">
    <source>
        <dbReference type="PROSITE" id="PS50879"/>
    </source>
</evidence>
<evidence type="ECO:0000313" key="14">
    <source>
        <dbReference type="RefSeq" id="XP_021854617.1"/>
    </source>
</evidence>
<dbReference type="Pfam" id="PF13456">
    <property type="entry name" value="RVT_3"/>
    <property type="match status" value="1"/>
</dbReference>
<protein>
    <recommendedName>
        <fullName evidence="1">RNA-directed DNA polymerase</fullName>
        <ecNumber evidence="1">2.7.7.49</ecNumber>
    </recommendedName>
</protein>
<dbReference type="InterPro" id="IPR036397">
    <property type="entry name" value="RNaseH_sf"/>
</dbReference>
<dbReference type="PROSITE" id="PS50879">
    <property type="entry name" value="RNASE_H_1"/>
    <property type="match status" value="1"/>
</dbReference>
<feature type="region of interest" description="Disordered" evidence="9">
    <location>
        <begin position="362"/>
        <end position="385"/>
    </location>
</feature>
<dbReference type="SUPFAM" id="SSF53098">
    <property type="entry name" value="Ribonuclease H-like"/>
    <property type="match status" value="2"/>
</dbReference>
<dbReference type="EC" id="2.7.7.49" evidence="1"/>
<dbReference type="InterPro" id="IPR021109">
    <property type="entry name" value="Peptidase_aspartic_dom_sf"/>
</dbReference>
<keyword evidence="2" id="KW-0808">Transferase</keyword>
<dbReference type="GO" id="GO:0003676">
    <property type="term" value="F:nucleic acid binding"/>
    <property type="evidence" value="ECO:0007669"/>
    <property type="project" value="InterPro"/>
</dbReference>
<organism evidence="13 14">
    <name type="scientific">Spinacia oleracea</name>
    <name type="common">Spinach</name>
    <dbReference type="NCBI Taxonomy" id="3562"/>
    <lineage>
        <taxon>Eukaryota</taxon>
        <taxon>Viridiplantae</taxon>
        <taxon>Streptophyta</taxon>
        <taxon>Embryophyta</taxon>
        <taxon>Tracheophyta</taxon>
        <taxon>Spermatophyta</taxon>
        <taxon>Magnoliopsida</taxon>
        <taxon>eudicotyledons</taxon>
        <taxon>Gunneridae</taxon>
        <taxon>Pentapetalae</taxon>
        <taxon>Caryophyllales</taxon>
        <taxon>Chenopodiaceae</taxon>
        <taxon>Chenopodioideae</taxon>
        <taxon>Anserineae</taxon>
        <taxon>Spinacia</taxon>
    </lineage>
</organism>
<feature type="domain" description="Reverse transcriptase" evidence="10">
    <location>
        <begin position="728"/>
        <end position="907"/>
    </location>
</feature>
<dbReference type="InterPro" id="IPR012337">
    <property type="entry name" value="RNaseH-like_sf"/>
</dbReference>
<dbReference type="GeneID" id="110793978"/>
<evidence type="ECO:0000256" key="2">
    <source>
        <dbReference type="ARBA" id="ARBA00022679"/>
    </source>
</evidence>
<evidence type="ECO:0000313" key="13">
    <source>
        <dbReference type="Proteomes" id="UP000813463"/>
    </source>
</evidence>
<evidence type="ECO:0000256" key="4">
    <source>
        <dbReference type="ARBA" id="ARBA00022722"/>
    </source>
</evidence>
<dbReference type="KEGG" id="soe:110793978"/>
<dbReference type="Proteomes" id="UP000813463">
    <property type="component" value="Chromosome 3"/>
</dbReference>
<dbReference type="InterPro" id="IPR041588">
    <property type="entry name" value="Integrase_H2C2"/>
</dbReference>
<feature type="region of interest" description="Disordered" evidence="9">
    <location>
        <begin position="233"/>
        <end position="261"/>
    </location>
</feature>
<keyword evidence="3" id="KW-0548">Nucleotidyltransferase</keyword>
<feature type="domain" description="Integrase catalytic" evidence="12">
    <location>
        <begin position="1464"/>
        <end position="1549"/>
    </location>
</feature>
<dbReference type="Pfam" id="PF03732">
    <property type="entry name" value="Retrotrans_gag"/>
    <property type="match status" value="1"/>
</dbReference>
<dbReference type="GO" id="GO:0015074">
    <property type="term" value="P:DNA integration"/>
    <property type="evidence" value="ECO:0007669"/>
    <property type="project" value="InterPro"/>
</dbReference>
<keyword evidence="8" id="KW-0233">DNA recombination</keyword>
<feature type="compositionally biased region" description="Basic and acidic residues" evidence="9">
    <location>
        <begin position="19"/>
        <end position="35"/>
    </location>
</feature>
<gene>
    <name evidence="14" type="primary">LOC110793978</name>
</gene>
<dbReference type="Gene3D" id="2.40.70.10">
    <property type="entry name" value="Acid Proteases"/>
    <property type="match status" value="1"/>
</dbReference>
<dbReference type="InterPro" id="IPR043502">
    <property type="entry name" value="DNA/RNA_pol_sf"/>
</dbReference>
<keyword evidence="7" id="KW-0695">RNA-directed DNA polymerase</keyword>
<evidence type="ECO:0000256" key="7">
    <source>
        <dbReference type="ARBA" id="ARBA00022918"/>
    </source>
</evidence>
<evidence type="ECO:0000256" key="8">
    <source>
        <dbReference type="ARBA" id="ARBA00023172"/>
    </source>
</evidence>
<reference evidence="13" key="1">
    <citation type="journal article" date="2021" name="Nat. Commun.">
        <title>Genomic analyses provide insights into spinach domestication and the genetic basis of agronomic traits.</title>
        <authorList>
            <person name="Cai X."/>
            <person name="Sun X."/>
            <person name="Xu C."/>
            <person name="Sun H."/>
            <person name="Wang X."/>
            <person name="Ge C."/>
            <person name="Zhang Z."/>
            <person name="Wang Q."/>
            <person name="Fei Z."/>
            <person name="Jiao C."/>
            <person name="Wang Q."/>
        </authorList>
    </citation>
    <scope>NUCLEOTIDE SEQUENCE [LARGE SCALE GENOMIC DNA]</scope>
    <source>
        <strain evidence="13">cv. Varoflay</strain>
    </source>
</reference>
<proteinExistence type="predicted"/>
<feature type="domain" description="RNase H type-1" evidence="11">
    <location>
        <begin position="1128"/>
        <end position="1257"/>
    </location>
</feature>
<evidence type="ECO:0000256" key="6">
    <source>
        <dbReference type="ARBA" id="ARBA00022801"/>
    </source>
</evidence>
<evidence type="ECO:0000256" key="3">
    <source>
        <dbReference type="ARBA" id="ARBA00022695"/>
    </source>
</evidence>
<dbReference type="RefSeq" id="XP_021854617.1">
    <property type="nucleotide sequence ID" value="XM_021998925.2"/>
</dbReference>
<dbReference type="CDD" id="cd09279">
    <property type="entry name" value="RNase_HI_like"/>
    <property type="match status" value="1"/>
</dbReference>
<dbReference type="PROSITE" id="PS50878">
    <property type="entry name" value="RT_POL"/>
    <property type="match status" value="1"/>
</dbReference>
<dbReference type="GO" id="GO:0006310">
    <property type="term" value="P:DNA recombination"/>
    <property type="evidence" value="ECO:0007669"/>
    <property type="project" value="UniProtKB-KW"/>
</dbReference>
<evidence type="ECO:0000256" key="1">
    <source>
        <dbReference type="ARBA" id="ARBA00012493"/>
    </source>
</evidence>
<dbReference type="InterPro" id="IPR000477">
    <property type="entry name" value="RT_dom"/>
</dbReference>
<dbReference type="InterPro" id="IPR005162">
    <property type="entry name" value="Retrotrans_gag_dom"/>
</dbReference>
<dbReference type="Gene3D" id="3.30.70.270">
    <property type="match status" value="2"/>
</dbReference>
<dbReference type="Gene3D" id="3.10.10.10">
    <property type="entry name" value="HIV Type 1 Reverse Transcriptase, subunit A, domain 1"/>
    <property type="match status" value="1"/>
</dbReference>
<keyword evidence="4" id="KW-0540">Nuclease</keyword>
<evidence type="ECO:0000256" key="9">
    <source>
        <dbReference type="SAM" id="MobiDB-lite"/>
    </source>
</evidence>
<reference evidence="14" key="2">
    <citation type="submission" date="2025-08" db="UniProtKB">
        <authorList>
            <consortium name="RefSeq"/>
        </authorList>
    </citation>
    <scope>IDENTIFICATION</scope>
    <source>
        <tissue evidence="14">Leaf</tissue>
    </source>
</reference>
<dbReference type="SUPFAM" id="SSF50630">
    <property type="entry name" value="Acid proteases"/>
    <property type="match status" value="1"/>
</dbReference>
<dbReference type="GO" id="GO:0004523">
    <property type="term" value="F:RNA-DNA hybrid ribonuclease activity"/>
    <property type="evidence" value="ECO:0007669"/>
    <property type="project" value="InterPro"/>
</dbReference>
<dbReference type="InterPro" id="IPR002156">
    <property type="entry name" value="RNaseH_domain"/>
</dbReference>
<dbReference type="Pfam" id="PF17921">
    <property type="entry name" value="Integrase_H2C2"/>
    <property type="match status" value="1"/>
</dbReference>
<dbReference type="PROSITE" id="PS50994">
    <property type="entry name" value="INTEGRASE"/>
    <property type="match status" value="1"/>
</dbReference>
<evidence type="ECO:0000259" key="12">
    <source>
        <dbReference type="PROSITE" id="PS50994"/>
    </source>
</evidence>
<dbReference type="InterPro" id="IPR001584">
    <property type="entry name" value="Integrase_cat-core"/>
</dbReference>
<evidence type="ECO:0000259" key="10">
    <source>
        <dbReference type="PROSITE" id="PS50878"/>
    </source>
</evidence>
<dbReference type="Gene3D" id="1.10.340.70">
    <property type="match status" value="1"/>
</dbReference>
<dbReference type="OrthoDB" id="1738821at2759"/>
<dbReference type="Pfam" id="PF17917">
    <property type="entry name" value="RT_RNaseH"/>
    <property type="match status" value="1"/>
</dbReference>
<dbReference type="CDD" id="cd00303">
    <property type="entry name" value="retropepsin_like"/>
    <property type="match status" value="1"/>
</dbReference>
<feature type="compositionally biased region" description="Basic and acidic residues" evidence="9">
    <location>
        <begin position="233"/>
        <end position="254"/>
    </location>
</feature>
<keyword evidence="6" id="KW-0378">Hydrolase</keyword>